<sequence>MDQTRRIAAHGICRDEGGRVLLTRASAFSDMPGVWQIPGGELKHGEHPEWAVVRAFAEETGLTVRVTDPHAVLADVGPLPFRAVLLHHDRVIFEVATAGGDLRQEPGGSTDQVRWVDRAELGTLPLMPFTARLLGVPANPGLVEETLRTAARVELPETVAAPAAGPRGQRFAAYGLVTDPAGRVLLTKIAGAYPGAGRWHLPGGGTDFGEQPDTGFLRELVEEAGQHGRITGLLRVSHRRNPAARGPEGYPIDWHSVRVTFTAVVDEPTAPVVTEAAGGSTAEARWFGVAEARTLALSDVAQAALEWLRGQSRTAPTPRR</sequence>
<proteinExistence type="inferred from homology"/>
<keyword evidence="3 4" id="KW-0378">Hydrolase</keyword>
<evidence type="ECO:0000256" key="1">
    <source>
        <dbReference type="ARBA" id="ARBA00001946"/>
    </source>
</evidence>
<dbReference type="Pfam" id="PF00293">
    <property type="entry name" value="NUDIX"/>
    <property type="match status" value="2"/>
</dbReference>
<dbReference type="InterPro" id="IPR015797">
    <property type="entry name" value="NUDIX_hydrolase-like_dom_sf"/>
</dbReference>
<evidence type="ECO:0000256" key="4">
    <source>
        <dbReference type="RuleBase" id="RU003476"/>
    </source>
</evidence>
<dbReference type="PRINTS" id="PR00502">
    <property type="entry name" value="NUDIXFAMILY"/>
</dbReference>
<gene>
    <name evidence="6" type="ORF">J2S44_003047</name>
</gene>
<evidence type="ECO:0000256" key="3">
    <source>
        <dbReference type="ARBA" id="ARBA00022801"/>
    </source>
</evidence>
<dbReference type="CDD" id="cd02883">
    <property type="entry name" value="NUDIX_Hydrolase"/>
    <property type="match status" value="2"/>
</dbReference>
<dbReference type="PANTHER" id="PTHR43046">
    <property type="entry name" value="GDP-MANNOSE MANNOSYL HYDROLASE"/>
    <property type="match status" value="1"/>
</dbReference>
<dbReference type="PANTHER" id="PTHR43046:SF14">
    <property type="entry name" value="MUTT_NUDIX FAMILY PROTEIN"/>
    <property type="match status" value="1"/>
</dbReference>
<dbReference type="PROSITE" id="PS00893">
    <property type="entry name" value="NUDIX_BOX"/>
    <property type="match status" value="1"/>
</dbReference>
<dbReference type="SUPFAM" id="SSF55811">
    <property type="entry name" value="Nudix"/>
    <property type="match status" value="2"/>
</dbReference>
<dbReference type="GO" id="GO:0016787">
    <property type="term" value="F:hydrolase activity"/>
    <property type="evidence" value="ECO:0007669"/>
    <property type="project" value="UniProtKB-KW"/>
</dbReference>
<evidence type="ECO:0000256" key="2">
    <source>
        <dbReference type="ARBA" id="ARBA00005582"/>
    </source>
</evidence>
<feature type="domain" description="Nudix hydrolase" evidence="5">
    <location>
        <begin position="168"/>
        <end position="309"/>
    </location>
</feature>
<comment type="similarity">
    <text evidence="2 4">Belongs to the Nudix hydrolase family.</text>
</comment>
<dbReference type="InterPro" id="IPR000086">
    <property type="entry name" value="NUDIX_hydrolase_dom"/>
</dbReference>
<evidence type="ECO:0000313" key="7">
    <source>
        <dbReference type="Proteomes" id="UP001183629"/>
    </source>
</evidence>
<accession>A0AAE4CSX9</accession>
<reference evidence="6 7" key="1">
    <citation type="submission" date="2023-07" db="EMBL/GenBank/DDBJ databases">
        <title>Sequencing the genomes of 1000 actinobacteria strains.</title>
        <authorList>
            <person name="Klenk H.-P."/>
        </authorList>
    </citation>
    <scope>NUCLEOTIDE SEQUENCE [LARGE SCALE GENOMIC DNA]</scope>
    <source>
        <strain evidence="6 7">DSM 44711</strain>
    </source>
</reference>
<comment type="cofactor">
    <cofactor evidence="1">
        <name>Mg(2+)</name>
        <dbReference type="ChEBI" id="CHEBI:18420"/>
    </cofactor>
</comment>
<feature type="domain" description="Nudix hydrolase" evidence="5">
    <location>
        <begin position="4"/>
        <end position="140"/>
    </location>
</feature>
<dbReference type="InterPro" id="IPR020476">
    <property type="entry name" value="Nudix_hydrolase"/>
</dbReference>
<dbReference type="EMBL" id="JAVDYC010000001">
    <property type="protein sequence ID" value="MDR7322797.1"/>
    <property type="molecule type" value="Genomic_DNA"/>
</dbReference>
<dbReference type="RefSeq" id="WP_310413762.1">
    <property type="nucleotide sequence ID" value="NZ_JAVDYC010000001.1"/>
</dbReference>
<dbReference type="PROSITE" id="PS51462">
    <property type="entry name" value="NUDIX"/>
    <property type="match status" value="2"/>
</dbReference>
<name>A0AAE4CSX9_9ACTN</name>
<dbReference type="AlphaFoldDB" id="A0AAE4CSX9"/>
<dbReference type="Gene3D" id="3.90.79.10">
    <property type="entry name" value="Nucleoside Triphosphate Pyrophosphohydrolase"/>
    <property type="match status" value="2"/>
</dbReference>
<protein>
    <submittedName>
        <fullName evidence="6">ADP-ribose pyrophosphatase YjhB (NUDIX family)</fullName>
    </submittedName>
</protein>
<dbReference type="InterPro" id="IPR020084">
    <property type="entry name" value="NUDIX_hydrolase_CS"/>
</dbReference>
<comment type="caution">
    <text evidence="6">The sequence shown here is derived from an EMBL/GenBank/DDBJ whole genome shotgun (WGS) entry which is preliminary data.</text>
</comment>
<organism evidence="6 7">
    <name type="scientific">Catenuloplanes niger</name>
    <dbReference type="NCBI Taxonomy" id="587534"/>
    <lineage>
        <taxon>Bacteria</taxon>
        <taxon>Bacillati</taxon>
        <taxon>Actinomycetota</taxon>
        <taxon>Actinomycetes</taxon>
        <taxon>Micromonosporales</taxon>
        <taxon>Micromonosporaceae</taxon>
        <taxon>Catenuloplanes</taxon>
    </lineage>
</organism>
<keyword evidence="7" id="KW-1185">Reference proteome</keyword>
<evidence type="ECO:0000259" key="5">
    <source>
        <dbReference type="PROSITE" id="PS51462"/>
    </source>
</evidence>
<evidence type="ECO:0000313" key="6">
    <source>
        <dbReference type="EMBL" id="MDR7322797.1"/>
    </source>
</evidence>
<dbReference type="Proteomes" id="UP001183629">
    <property type="component" value="Unassembled WGS sequence"/>
</dbReference>